<comment type="caution">
    <text evidence="1">The sequence shown here is derived from an EMBL/GenBank/DDBJ whole genome shotgun (WGS) entry which is preliminary data.</text>
</comment>
<sequence length="103" mass="11802">MIGYPSYRSKNSIINSVFHYIILRKLLKNYDVRTEYKIQQATGTDRVAPFPWPILRLSSLMFELFTATTRETSDALTSLRATSNLPVAMTGNNAHHGRNLWVI</sequence>
<dbReference type="EMBL" id="BGPR01001611">
    <property type="protein sequence ID" value="GBM57870.1"/>
    <property type="molecule type" value="Genomic_DNA"/>
</dbReference>
<keyword evidence="2" id="KW-1185">Reference proteome</keyword>
<organism evidence="1 2">
    <name type="scientific">Araneus ventricosus</name>
    <name type="common">Orbweaver spider</name>
    <name type="synonym">Epeira ventricosa</name>
    <dbReference type="NCBI Taxonomy" id="182803"/>
    <lineage>
        <taxon>Eukaryota</taxon>
        <taxon>Metazoa</taxon>
        <taxon>Ecdysozoa</taxon>
        <taxon>Arthropoda</taxon>
        <taxon>Chelicerata</taxon>
        <taxon>Arachnida</taxon>
        <taxon>Araneae</taxon>
        <taxon>Araneomorphae</taxon>
        <taxon>Entelegynae</taxon>
        <taxon>Araneoidea</taxon>
        <taxon>Araneidae</taxon>
        <taxon>Araneus</taxon>
    </lineage>
</organism>
<protein>
    <submittedName>
        <fullName evidence="1">Uncharacterized protein</fullName>
    </submittedName>
</protein>
<dbReference type="AlphaFoldDB" id="A0A4Y2GVS3"/>
<evidence type="ECO:0000313" key="2">
    <source>
        <dbReference type="Proteomes" id="UP000499080"/>
    </source>
</evidence>
<evidence type="ECO:0000313" key="1">
    <source>
        <dbReference type="EMBL" id="GBM57870.1"/>
    </source>
</evidence>
<proteinExistence type="predicted"/>
<gene>
    <name evidence="1" type="ORF">AVEN_247486_1</name>
</gene>
<dbReference type="Proteomes" id="UP000499080">
    <property type="component" value="Unassembled WGS sequence"/>
</dbReference>
<accession>A0A4Y2GVS3</accession>
<name>A0A4Y2GVS3_ARAVE</name>
<reference evidence="1 2" key="1">
    <citation type="journal article" date="2019" name="Sci. Rep.">
        <title>Orb-weaving spider Araneus ventricosus genome elucidates the spidroin gene catalogue.</title>
        <authorList>
            <person name="Kono N."/>
            <person name="Nakamura H."/>
            <person name="Ohtoshi R."/>
            <person name="Moran D.A.P."/>
            <person name="Shinohara A."/>
            <person name="Yoshida Y."/>
            <person name="Fujiwara M."/>
            <person name="Mori M."/>
            <person name="Tomita M."/>
            <person name="Arakawa K."/>
        </authorList>
    </citation>
    <scope>NUCLEOTIDE SEQUENCE [LARGE SCALE GENOMIC DNA]</scope>
</reference>